<protein>
    <recommendedName>
        <fullName evidence="3">Baseplate protein J-like domain-containing protein</fullName>
    </recommendedName>
</protein>
<organism evidence="1 2">
    <name type="scientific">Piscirickettsia litoralis</name>
    <dbReference type="NCBI Taxonomy" id="1891921"/>
    <lineage>
        <taxon>Bacteria</taxon>
        <taxon>Pseudomonadati</taxon>
        <taxon>Pseudomonadota</taxon>
        <taxon>Gammaproteobacteria</taxon>
        <taxon>Thiotrichales</taxon>
        <taxon>Piscirickettsiaceae</taxon>
        <taxon>Piscirickettsia</taxon>
    </lineage>
</organism>
<evidence type="ECO:0000313" key="2">
    <source>
        <dbReference type="Proteomes" id="UP000094329"/>
    </source>
</evidence>
<name>A0ABX2ZX63_9GAMM</name>
<dbReference type="Proteomes" id="UP000094329">
    <property type="component" value="Unassembled WGS sequence"/>
</dbReference>
<evidence type="ECO:0008006" key="3">
    <source>
        <dbReference type="Google" id="ProtNLM"/>
    </source>
</evidence>
<evidence type="ECO:0000313" key="1">
    <source>
        <dbReference type="EMBL" id="ODN41186.1"/>
    </source>
</evidence>
<accession>A0ABX2ZX63</accession>
<proteinExistence type="predicted"/>
<keyword evidence="2" id="KW-1185">Reference proteome</keyword>
<gene>
    <name evidence="1" type="ORF">BGC07_17385</name>
</gene>
<dbReference type="RefSeq" id="WP_069314323.1">
    <property type="nucleotide sequence ID" value="NZ_MDTU01000005.1"/>
</dbReference>
<dbReference type="EMBL" id="MDTU01000005">
    <property type="protein sequence ID" value="ODN41186.1"/>
    <property type="molecule type" value="Genomic_DNA"/>
</dbReference>
<reference evidence="1 2" key="1">
    <citation type="submission" date="2016-08" db="EMBL/GenBank/DDBJ databases">
        <title>Draft genome sequence of Candidatus Piscirickettsia litoralis, from seawater.</title>
        <authorList>
            <person name="Wan X."/>
            <person name="Lee A.J."/>
            <person name="Hou S."/>
            <person name="Donachie S.P."/>
        </authorList>
    </citation>
    <scope>NUCLEOTIDE SEQUENCE [LARGE SCALE GENOMIC DNA]</scope>
    <source>
        <strain evidence="1 2">Y2</strain>
    </source>
</reference>
<sequence length="485" mass="52297">MANSSYLTDTGLTLPTQDDLVSSMVTDAQSLWGSGVQAETYTVLGQLFNIVSAQLYQIYQLGAATYDAQNAYTAQDKNLTDCCARVGIQRLGANKSNAKCILTGNTGVSIPKSSQIAVENTAKLFELTNDQTIGYNNATFLQVLVATHIPGNNYYLNIDQVEYSYIAKENDTVDDIAGKLAAQINTTSDKLTALFKGSGVFTVEANGTLSTFSTEPSAGLSIEKCSIIATVEALDYGVISAPENSLTEIKTPVYGWDSSTNPSAAILGREKESDTEILLRRNSSLKILGSGSVDAISAAVRQLEGVTNAYVFQNTTDQTDANNLPPHSISAIVLGGNEQEIAQTIFNEKSGGIPTYGSIELKVTDSNGDTQLSRFSRPTEIPIYIDIIFAKEDKEAMPADINLAILNAALAYGNTLTVNVDVIPQRFVAAIYKSIPEGIEYIDLTMKTDIEQPWSKKKIPIDRVSIAVFKSANITVKEDDDDHPN</sequence>
<comment type="caution">
    <text evidence="1">The sequence shown here is derived from an EMBL/GenBank/DDBJ whole genome shotgun (WGS) entry which is preliminary data.</text>
</comment>